<dbReference type="AlphaFoldDB" id="A0A8S0Q967"/>
<comment type="caution">
    <text evidence="2">The sequence shown here is derived from an EMBL/GenBank/DDBJ whole genome shotgun (WGS) entry which is preliminary data.</text>
</comment>
<evidence type="ECO:0000313" key="3">
    <source>
        <dbReference type="Proteomes" id="UP000594638"/>
    </source>
</evidence>
<dbReference type="Gramene" id="OE9A085605T1">
    <property type="protein sequence ID" value="OE9A085605C1"/>
    <property type="gene ID" value="OE9A085605"/>
</dbReference>
<reference evidence="2 3" key="1">
    <citation type="submission" date="2019-12" db="EMBL/GenBank/DDBJ databases">
        <authorList>
            <person name="Alioto T."/>
            <person name="Alioto T."/>
            <person name="Gomez Garrido J."/>
        </authorList>
    </citation>
    <scope>NUCLEOTIDE SEQUENCE [LARGE SCALE GENOMIC DNA]</scope>
</reference>
<organism evidence="2 3">
    <name type="scientific">Olea europaea subsp. europaea</name>
    <dbReference type="NCBI Taxonomy" id="158383"/>
    <lineage>
        <taxon>Eukaryota</taxon>
        <taxon>Viridiplantae</taxon>
        <taxon>Streptophyta</taxon>
        <taxon>Embryophyta</taxon>
        <taxon>Tracheophyta</taxon>
        <taxon>Spermatophyta</taxon>
        <taxon>Magnoliopsida</taxon>
        <taxon>eudicotyledons</taxon>
        <taxon>Gunneridae</taxon>
        <taxon>Pentapetalae</taxon>
        <taxon>asterids</taxon>
        <taxon>lamiids</taxon>
        <taxon>Lamiales</taxon>
        <taxon>Oleaceae</taxon>
        <taxon>Oleeae</taxon>
        <taxon>Olea</taxon>
    </lineage>
</organism>
<gene>
    <name evidence="2" type="ORF">OLEA9_A085605</name>
</gene>
<accession>A0A8S0Q967</accession>
<feature type="region of interest" description="Disordered" evidence="1">
    <location>
        <begin position="1"/>
        <end position="37"/>
    </location>
</feature>
<protein>
    <submittedName>
        <fullName evidence="2">Uncharacterized protein</fullName>
    </submittedName>
</protein>
<dbReference type="Proteomes" id="UP000594638">
    <property type="component" value="Unassembled WGS sequence"/>
</dbReference>
<evidence type="ECO:0000313" key="2">
    <source>
        <dbReference type="EMBL" id="CAA2963896.1"/>
    </source>
</evidence>
<keyword evidence="3" id="KW-1185">Reference proteome</keyword>
<evidence type="ECO:0000256" key="1">
    <source>
        <dbReference type="SAM" id="MobiDB-lite"/>
    </source>
</evidence>
<name>A0A8S0Q967_OLEEU</name>
<dbReference type="EMBL" id="CACTIH010001814">
    <property type="protein sequence ID" value="CAA2963896.1"/>
    <property type="molecule type" value="Genomic_DNA"/>
</dbReference>
<proteinExistence type="predicted"/>
<feature type="compositionally biased region" description="Low complexity" evidence="1">
    <location>
        <begin position="1"/>
        <end position="18"/>
    </location>
</feature>
<sequence length="98" mass="10919">MSHQLPPAADLTPPATTTSKGTAADPGKSTRRSRLGATRHRCSQCLTIYINNWMRRKTQRTTAVFTVVGEGDSQTDECGEERRMETEERLLEVTLTPL</sequence>